<dbReference type="PATRIC" id="fig|1310630.3.peg.1718"/>
<proteinExistence type="predicted"/>
<name>A0A009TB15_ACIBA</name>
<comment type="caution">
    <text evidence="1">The sequence shown here is derived from an EMBL/GenBank/DDBJ whole genome shotgun (WGS) entry which is preliminary data.</text>
</comment>
<dbReference type="AlphaFoldDB" id="A0A009TB15"/>
<evidence type="ECO:0000313" key="1">
    <source>
        <dbReference type="EMBL" id="EXC51671.1"/>
    </source>
</evidence>
<protein>
    <submittedName>
        <fullName evidence="1">Uncharacterized protein</fullName>
    </submittedName>
</protein>
<reference evidence="1 2" key="1">
    <citation type="submission" date="2014-02" db="EMBL/GenBank/DDBJ databases">
        <title>Comparative genomics and transcriptomics to identify genetic mechanisms underlying the emergence of carbapenem resistant Acinetobacter baumannii (CRAb).</title>
        <authorList>
            <person name="Harris A.D."/>
            <person name="Johnson K.J."/>
            <person name="George J."/>
            <person name="Shefchek K."/>
            <person name="Daugherty S.C."/>
            <person name="Parankush S."/>
            <person name="Sadzewicz L."/>
            <person name="Tallon L."/>
            <person name="Sengamalay N."/>
            <person name="Hazen T.H."/>
            <person name="Rasko D.A."/>
        </authorList>
    </citation>
    <scope>NUCLEOTIDE SEQUENCE [LARGE SCALE GENOMIC DNA]</scope>
    <source>
        <strain evidence="1 2">99063</strain>
    </source>
</reference>
<gene>
    <name evidence="1" type="ORF">J529_1755</name>
</gene>
<evidence type="ECO:0000313" key="2">
    <source>
        <dbReference type="Proteomes" id="UP000020735"/>
    </source>
</evidence>
<organism evidence="1 2">
    <name type="scientific">Acinetobacter baumannii 99063</name>
    <dbReference type="NCBI Taxonomy" id="1310630"/>
    <lineage>
        <taxon>Bacteria</taxon>
        <taxon>Pseudomonadati</taxon>
        <taxon>Pseudomonadota</taxon>
        <taxon>Gammaproteobacteria</taxon>
        <taxon>Moraxellales</taxon>
        <taxon>Moraxellaceae</taxon>
        <taxon>Acinetobacter</taxon>
        <taxon>Acinetobacter calcoaceticus/baumannii complex</taxon>
    </lineage>
</organism>
<accession>A0A009TB15</accession>
<sequence length="44" mass="5215">MIISVGSILFKISGEFYFNYWDDKATGKYMPFLYLINFKNLRGI</sequence>
<dbReference type="Proteomes" id="UP000020735">
    <property type="component" value="Unassembled WGS sequence"/>
</dbReference>
<dbReference type="EMBL" id="JEXJ01000022">
    <property type="protein sequence ID" value="EXC51671.1"/>
    <property type="molecule type" value="Genomic_DNA"/>
</dbReference>